<keyword evidence="3 6" id="KW-0808">Transferase</keyword>
<keyword evidence="4" id="KW-0812">Transmembrane</keyword>
<dbReference type="AlphaFoldDB" id="A0A7X8GZK8"/>
<dbReference type="EMBL" id="JAAYSM010000090">
    <property type="protein sequence ID" value="NLJ17773.1"/>
    <property type="molecule type" value="Genomic_DNA"/>
</dbReference>
<reference evidence="6 7" key="1">
    <citation type="journal article" date="2020" name="Biotechnol. Biofuels">
        <title>New insights from the biogas microbiome by comprehensive genome-resolved metagenomics of nearly 1600 species originating from multiple anaerobic digesters.</title>
        <authorList>
            <person name="Campanaro S."/>
            <person name="Treu L."/>
            <person name="Rodriguez-R L.M."/>
            <person name="Kovalovszki A."/>
            <person name="Ziels R.M."/>
            <person name="Maus I."/>
            <person name="Zhu X."/>
            <person name="Kougias P.G."/>
            <person name="Basile A."/>
            <person name="Luo G."/>
            <person name="Schluter A."/>
            <person name="Konstantinidis K.T."/>
            <person name="Angelidaki I."/>
        </authorList>
    </citation>
    <scope>NUCLEOTIDE SEQUENCE [LARGE SCALE GENOMIC DNA]</scope>
    <source>
        <strain evidence="6">AS23ysBPME_34</strain>
    </source>
</reference>
<name>A0A7X8GZK8_9LACT</name>
<feature type="transmembrane region" description="Helical" evidence="4">
    <location>
        <begin position="246"/>
        <end position="267"/>
    </location>
</feature>
<keyword evidence="4" id="KW-0472">Membrane</keyword>
<evidence type="ECO:0000259" key="5">
    <source>
        <dbReference type="Pfam" id="PF00535"/>
    </source>
</evidence>
<dbReference type="PANTHER" id="PTHR43685">
    <property type="entry name" value="GLYCOSYLTRANSFERASE"/>
    <property type="match status" value="1"/>
</dbReference>
<evidence type="ECO:0000256" key="4">
    <source>
        <dbReference type="SAM" id="Phobius"/>
    </source>
</evidence>
<dbReference type="InterPro" id="IPR050834">
    <property type="entry name" value="Glycosyltransf_2"/>
</dbReference>
<evidence type="ECO:0000313" key="7">
    <source>
        <dbReference type="Proteomes" id="UP000541058"/>
    </source>
</evidence>
<comment type="caution">
    <text evidence="6">The sequence shown here is derived from an EMBL/GenBank/DDBJ whole genome shotgun (WGS) entry which is preliminary data.</text>
</comment>
<evidence type="ECO:0000256" key="1">
    <source>
        <dbReference type="ARBA" id="ARBA00006739"/>
    </source>
</evidence>
<comment type="similarity">
    <text evidence="1">Belongs to the glycosyltransferase 2 family.</text>
</comment>
<dbReference type="PANTHER" id="PTHR43685:SF5">
    <property type="entry name" value="GLYCOSYLTRANSFERASE EPSE-RELATED"/>
    <property type="match status" value="1"/>
</dbReference>
<dbReference type="Pfam" id="PF00535">
    <property type="entry name" value="Glycos_transf_2"/>
    <property type="match status" value="1"/>
</dbReference>
<protein>
    <submittedName>
        <fullName evidence="6">Glycosyltransferase</fullName>
    </submittedName>
</protein>
<dbReference type="SUPFAM" id="SSF53448">
    <property type="entry name" value="Nucleotide-diphospho-sugar transferases"/>
    <property type="match status" value="1"/>
</dbReference>
<dbReference type="RefSeq" id="WP_276646799.1">
    <property type="nucleotide sequence ID" value="NZ_JAAYSM010000090.1"/>
</dbReference>
<keyword evidence="2" id="KW-0328">Glycosyltransferase</keyword>
<dbReference type="Gene3D" id="3.90.550.10">
    <property type="entry name" value="Spore Coat Polysaccharide Biosynthesis Protein SpsA, Chain A"/>
    <property type="match status" value="1"/>
</dbReference>
<evidence type="ECO:0000256" key="2">
    <source>
        <dbReference type="ARBA" id="ARBA00022676"/>
    </source>
</evidence>
<dbReference type="InterPro" id="IPR029044">
    <property type="entry name" value="Nucleotide-diphossugar_trans"/>
</dbReference>
<gene>
    <name evidence="6" type="ORF">GX355_02825</name>
</gene>
<evidence type="ECO:0000313" key="6">
    <source>
        <dbReference type="EMBL" id="NLJ17773.1"/>
    </source>
</evidence>
<feature type="domain" description="Glycosyltransferase 2-like" evidence="5">
    <location>
        <begin position="7"/>
        <end position="162"/>
    </location>
</feature>
<proteinExistence type="inferred from homology"/>
<dbReference type="InterPro" id="IPR001173">
    <property type="entry name" value="Glyco_trans_2-like"/>
</dbReference>
<dbReference type="Proteomes" id="UP000541058">
    <property type="component" value="Unassembled WGS sequence"/>
</dbReference>
<dbReference type="GO" id="GO:0016757">
    <property type="term" value="F:glycosyltransferase activity"/>
    <property type="evidence" value="ECO:0007669"/>
    <property type="project" value="UniProtKB-KW"/>
</dbReference>
<organism evidence="6 7">
    <name type="scientific">Globicatella sulfidifaciens</name>
    <dbReference type="NCBI Taxonomy" id="136093"/>
    <lineage>
        <taxon>Bacteria</taxon>
        <taxon>Bacillati</taxon>
        <taxon>Bacillota</taxon>
        <taxon>Bacilli</taxon>
        <taxon>Lactobacillales</taxon>
        <taxon>Aerococcaceae</taxon>
        <taxon>Globicatella</taxon>
    </lineage>
</organism>
<accession>A0A7X8GZK8</accession>
<evidence type="ECO:0000256" key="3">
    <source>
        <dbReference type="ARBA" id="ARBA00022679"/>
    </source>
</evidence>
<keyword evidence="4" id="KW-1133">Transmembrane helix</keyword>
<sequence>MNNIKYSVLMSIYHKEKPDFFIKSIESMLRQTIKPDEIVIVKDGPLTPELDQVINKYINQEPGLFTIVPLEKNLGLGLALNEGLKRCRNELVARMDTDDISLENRCELQLREFDNNPKLCIVGSWTNEFFEEPSNIVTSRIVPEKHEDIMKFSRRRSPFNHPTVMYKKTSVLDCGGYQDVLRKEDIDLFIRMLHNGCFSMNIPKPLLLFRSNEDNYKRRKTWVNCKSYISVIYRFWKMGYSSTTDLIVVVIGQMVMFLSPVWLLKILSDSFLRKKN</sequence>